<proteinExistence type="inferred from homology"/>
<dbReference type="AlphaFoldDB" id="A0A9P7AZY5"/>
<dbReference type="OrthoDB" id="10047021at2759"/>
<reference evidence="12" key="1">
    <citation type="submission" date="2019-07" db="EMBL/GenBank/DDBJ databases">
        <title>Hyphodiscus hymeniophilus genome sequencing and assembly.</title>
        <authorList>
            <person name="Kramer G."/>
            <person name="Nodwell J."/>
        </authorList>
    </citation>
    <scope>NUCLEOTIDE SEQUENCE</scope>
    <source>
        <strain evidence="12">ATCC 34498</strain>
    </source>
</reference>
<dbReference type="EMBL" id="VNKQ01000004">
    <property type="protein sequence ID" value="KAG0651687.1"/>
    <property type="molecule type" value="Genomic_DNA"/>
</dbReference>
<keyword evidence="9 11" id="KW-0819">tRNA processing</keyword>
<evidence type="ECO:0000256" key="6">
    <source>
        <dbReference type="ARBA" id="ARBA00022603"/>
    </source>
</evidence>
<dbReference type="GO" id="GO:0030488">
    <property type="term" value="P:tRNA methylation"/>
    <property type="evidence" value="ECO:0007669"/>
    <property type="project" value="UniProtKB-UniRule"/>
</dbReference>
<evidence type="ECO:0000256" key="10">
    <source>
        <dbReference type="ARBA" id="ARBA00047957"/>
    </source>
</evidence>
<gene>
    <name evidence="12" type="ORF">D0Z07_1601</name>
</gene>
<evidence type="ECO:0000256" key="11">
    <source>
        <dbReference type="RuleBase" id="RU368004"/>
    </source>
</evidence>
<protein>
    <recommendedName>
        <fullName evidence="4 11">tRNA (uracil-O(2)-)-methyltransferase</fullName>
        <ecNumber evidence="3 11">2.1.1.211</ecNumber>
    </recommendedName>
</protein>
<dbReference type="InterPro" id="IPR011671">
    <property type="entry name" value="tRNA_uracil_MeTrfase"/>
</dbReference>
<evidence type="ECO:0000256" key="2">
    <source>
        <dbReference type="ARBA" id="ARBA00009056"/>
    </source>
</evidence>
<evidence type="ECO:0000256" key="1">
    <source>
        <dbReference type="ARBA" id="ARBA00004496"/>
    </source>
</evidence>
<comment type="catalytic activity">
    <reaction evidence="10 11">
        <text>uridine(44) in tRNA(Ser) + S-adenosyl-L-methionine = 2'-O-methyluridine(44) in tRNA(Ser) + S-adenosyl-L-homocysteine + H(+)</text>
        <dbReference type="Rhea" id="RHEA:43100"/>
        <dbReference type="Rhea" id="RHEA-COMP:10339"/>
        <dbReference type="Rhea" id="RHEA-COMP:10340"/>
        <dbReference type="ChEBI" id="CHEBI:15378"/>
        <dbReference type="ChEBI" id="CHEBI:57856"/>
        <dbReference type="ChEBI" id="CHEBI:59789"/>
        <dbReference type="ChEBI" id="CHEBI:65315"/>
        <dbReference type="ChEBI" id="CHEBI:74478"/>
        <dbReference type="EC" id="2.1.1.211"/>
    </reaction>
</comment>
<evidence type="ECO:0000256" key="3">
    <source>
        <dbReference type="ARBA" id="ARBA00012795"/>
    </source>
</evidence>
<name>A0A9P7AZY5_9HELO</name>
<dbReference type="Pfam" id="PF07757">
    <property type="entry name" value="AdoMet_MTase"/>
    <property type="match status" value="1"/>
</dbReference>
<keyword evidence="13" id="KW-1185">Reference proteome</keyword>
<sequence>MLSKLEPYSTDAPAVLEEISNDSWTPLFRHDCTFPPEIFREVMLNLIRNPNINSNHLFRADISLECPFTGTVSGQSEIPPQITHFMDYNLKTVMVRTMIPRNIVVDQPLDQTCLFYEQVVDSGETRSLVSYRPHISSPTESPFYHPAVRGIGFLHTYDPESKGGSVSIHYSFFDSEPRTIKLERTAQHLLAVLYKHGQGLASGYVKRVNHDVILPQATVQNTYSRLKTKYAKLLCQNWAETTDPGKHVFEDLGIAAFLIELWREMYKDKEFPGFIDIGCGNGLLVHILIEEGYAGWGFDARRRKSWSMHSPKARDSLKELVLIPAILQTEESEGADSDALAGGLSLIPGIAEAIKDVKAESDESNTANSTHRIHNGIFPKGTFIISNHADELTPWTPILANLSESPFMMIPCCSHALSGARFRAAAPKGSSSSTSAFSSLVSWVSAIASDCGWEVEKEMLRIPSTRNTALIGRRREISFADVNMIDVVNAHGGAAGWEENALKLVKGATRGH</sequence>
<dbReference type="Proteomes" id="UP000785200">
    <property type="component" value="Unassembled WGS sequence"/>
</dbReference>
<comment type="caution">
    <text evidence="12">The sequence shown here is derived from an EMBL/GenBank/DDBJ whole genome shotgun (WGS) entry which is preliminary data.</text>
</comment>
<evidence type="ECO:0000313" key="12">
    <source>
        <dbReference type="EMBL" id="KAG0651687.1"/>
    </source>
</evidence>
<organism evidence="12 13">
    <name type="scientific">Hyphodiscus hymeniophilus</name>
    <dbReference type="NCBI Taxonomy" id="353542"/>
    <lineage>
        <taxon>Eukaryota</taxon>
        <taxon>Fungi</taxon>
        <taxon>Dikarya</taxon>
        <taxon>Ascomycota</taxon>
        <taxon>Pezizomycotina</taxon>
        <taxon>Leotiomycetes</taxon>
        <taxon>Helotiales</taxon>
        <taxon>Hyphodiscaceae</taxon>
        <taxon>Hyphodiscus</taxon>
    </lineage>
</organism>
<evidence type="ECO:0000256" key="8">
    <source>
        <dbReference type="ARBA" id="ARBA00022691"/>
    </source>
</evidence>
<comment type="similarity">
    <text evidence="2 11">Belongs to the TRM44 family.</text>
</comment>
<dbReference type="EC" id="2.1.1.211" evidence="3 11"/>
<dbReference type="PANTHER" id="PTHR21210:SF0">
    <property type="entry name" value="TRNA (URACIL-O(2)-)-METHYLTRANSFERASE-RELATED"/>
    <property type="match status" value="1"/>
</dbReference>
<evidence type="ECO:0000256" key="5">
    <source>
        <dbReference type="ARBA" id="ARBA00022490"/>
    </source>
</evidence>
<dbReference type="GO" id="GO:0005737">
    <property type="term" value="C:cytoplasm"/>
    <property type="evidence" value="ECO:0007669"/>
    <property type="project" value="UniProtKB-SubCell"/>
</dbReference>
<keyword evidence="7 11" id="KW-0808">Transferase</keyword>
<evidence type="ECO:0000256" key="7">
    <source>
        <dbReference type="ARBA" id="ARBA00022679"/>
    </source>
</evidence>
<accession>A0A9P7AZY5</accession>
<evidence type="ECO:0000313" key="13">
    <source>
        <dbReference type="Proteomes" id="UP000785200"/>
    </source>
</evidence>
<keyword evidence="5 11" id="KW-0963">Cytoplasm</keyword>
<dbReference type="GO" id="GO:0141101">
    <property type="term" value="F:tRNA(Ser) (uridine(44)-2'-O-)-methyltransferase activity"/>
    <property type="evidence" value="ECO:0007669"/>
    <property type="project" value="UniProtKB-EC"/>
</dbReference>
<comment type="function">
    <text evidence="11">Adenosyl-L-methionine (AdoMet)-dependent tRNA (uracil-O(2)-)-methyltransferase.</text>
</comment>
<comment type="subcellular location">
    <subcellularLocation>
        <location evidence="1 11">Cytoplasm</location>
    </subcellularLocation>
</comment>
<evidence type="ECO:0000256" key="9">
    <source>
        <dbReference type="ARBA" id="ARBA00022694"/>
    </source>
</evidence>
<dbReference type="PANTHER" id="PTHR21210">
    <property type="entry name" value="TRNA (URACIL-O(2)-)-METHYLTRANSFERASE-RELATED"/>
    <property type="match status" value="1"/>
</dbReference>
<evidence type="ECO:0000256" key="4">
    <source>
        <dbReference type="ARBA" id="ARBA00017788"/>
    </source>
</evidence>
<keyword evidence="6 11" id="KW-0489">Methyltransferase</keyword>
<keyword evidence="8 11" id="KW-0949">S-adenosyl-L-methionine</keyword>